<dbReference type="InterPro" id="IPR012533">
    <property type="entry name" value="YcnI-copper_dom"/>
</dbReference>
<sequence>MTKTIIAAVSALALSFSSTASAHVVFADPQAAPNSYYAGFIRIGHGCGTSPTRAIRVEIPESINIARPQPKPGWRLSIEHQQLATPLQIEAGHTISERVSAITWRGALDADQFDQFGIMMRLPDETGPLYFRITQTCANGAQYWDEIPPPGATWNGLAHPAAMITLAAPMVMEQMHDHDH</sequence>
<dbReference type="OrthoDB" id="9796962at2"/>
<dbReference type="Gene3D" id="2.60.40.2230">
    <property type="entry name" value="Uncharacterised protein YcnI-like PF07987, DUF1775"/>
    <property type="match status" value="1"/>
</dbReference>
<reference evidence="3 4" key="1">
    <citation type="submission" date="2015-11" db="EMBL/GenBank/DDBJ databases">
        <title>Whole-Genome Sequence of Candidatus Oderbacter manganicum from the National Park Lower Oder Valley, Germany.</title>
        <authorList>
            <person name="Braun B."/>
            <person name="Liere K."/>
            <person name="Szewzyk U."/>
        </authorList>
    </citation>
    <scope>NUCLEOTIDE SEQUENCE [LARGE SCALE GENOMIC DNA]</scope>
    <source>
        <strain evidence="3 4">OTSz_A_272</strain>
    </source>
</reference>
<feature type="chain" id="PRO_5008518777" description="YncI copper-binding domain-containing protein" evidence="1">
    <location>
        <begin position="23"/>
        <end position="180"/>
    </location>
</feature>
<dbReference type="KEGG" id="cbot:ATE48_07325"/>
<organism evidence="3 4">
    <name type="scientific">Candidatus Viadribacter manganicus</name>
    <dbReference type="NCBI Taxonomy" id="1759059"/>
    <lineage>
        <taxon>Bacteria</taxon>
        <taxon>Pseudomonadati</taxon>
        <taxon>Pseudomonadota</taxon>
        <taxon>Alphaproteobacteria</taxon>
        <taxon>Hyphomonadales</taxon>
        <taxon>Hyphomonadaceae</taxon>
        <taxon>Candidatus Viadribacter</taxon>
    </lineage>
</organism>
<keyword evidence="1" id="KW-0732">Signal</keyword>
<feature type="signal peptide" evidence="1">
    <location>
        <begin position="1"/>
        <end position="22"/>
    </location>
</feature>
<name>A0A1B1AGQ1_9PROT</name>
<dbReference type="InParanoid" id="A0A1B1AGQ1"/>
<keyword evidence="4" id="KW-1185">Reference proteome</keyword>
<dbReference type="AlphaFoldDB" id="A0A1B1AGQ1"/>
<proteinExistence type="predicted"/>
<dbReference type="Proteomes" id="UP000092498">
    <property type="component" value="Chromosome"/>
</dbReference>
<dbReference type="Pfam" id="PF07987">
    <property type="entry name" value="DUF1775"/>
    <property type="match status" value="1"/>
</dbReference>
<evidence type="ECO:0000313" key="3">
    <source>
        <dbReference type="EMBL" id="ANP45742.1"/>
    </source>
</evidence>
<evidence type="ECO:0000259" key="2">
    <source>
        <dbReference type="Pfam" id="PF07987"/>
    </source>
</evidence>
<feature type="domain" description="YncI copper-binding" evidence="2">
    <location>
        <begin position="23"/>
        <end position="166"/>
    </location>
</feature>
<dbReference type="STRING" id="1759059.ATE48_07325"/>
<dbReference type="EMBL" id="CP013244">
    <property type="protein sequence ID" value="ANP45742.1"/>
    <property type="molecule type" value="Genomic_DNA"/>
</dbReference>
<evidence type="ECO:0000313" key="4">
    <source>
        <dbReference type="Proteomes" id="UP000092498"/>
    </source>
</evidence>
<accession>A0A1B1AGQ1</accession>
<protein>
    <recommendedName>
        <fullName evidence="2">YncI copper-binding domain-containing protein</fullName>
    </recommendedName>
</protein>
<gene>
    <name evidence="3" type="ORF">ATE48_07325</name>
</gene>
<dbReference type="InterPro" id="IPR038507">
    <property type="entry name" value="YcnI-like_sf"/>
</dbReference>
<dbReference type="CDD" id="cd08545">
    <property type="entry name" value="YcnI_like"/>
    <property type="match status" value="1"/>
</dbReference>
<dbReference type="RefSeq" id="WP_066769568.1">
    <property type="nucleotide sequence ID" value="NZ_CP013244.1"/>
</dbReference>
<evidence type="ECO:0000256" key="1">
    <source>
        <dbReference type="SAM" id="SignalP"/>
    </source>
</evidence>